<feature type="domain" description="Putative oxidoreductase/dehydrogenase Rossmann-like" evidence="1">
    <location>
        <begin position="6"/>
        <end position="125"/>
    </location>
</feature>
<reference evidence="3" key="1">
    <citation type="journal article" date="2021" name="PeerJ">
        <title>Extensive microbial diversity within the chicken gut microbiome revealed by metagenomics and culture.</title>
        <authorList>
            <person name="Gilroy R."/>
            <person name="Ravi A."/>
            <person name="Getino M."/>
            <person name="Pursley I."/>
            <person name="Horton D.L."/>
            <person name="Alikhan N.F."/>
            <person name="Baker D."/>
            <person name="Gharbi K."/>
            <person name="Hall N."/>
            <person name="Watson M."/>
            <person name="Adriaenssens E.M."/>
            <person name="Foster-Nyarko E."/>
            <person name="Jarju S."/>
            <person name="Secka A."/>
            <person name="Antonio M."/>
            <person name="Oren A."/>
            <person name="Chaudhuri R.R."/>
            <person name="La Ragione R."/>
            <person name="Hildebrand F."/>
            <person name="Pallen M.J."/>
        </authorList>
    </citation>
    <scope>NUCLEOTIDE SEQUENCE</scope>
    <source>
        <strain evidence="3">ChiGjej5B5-7349</strain>
    </source>
</reference>
<evidence type="ECO:0000313" key="3">
    <source>
        <dbReference type="EMBL" id="HJG79829.1"/>
    </source>
</evidence>
<dbReference type="SUPFAM" id="SSF51735">
    <property type="entry name" value="NAD(P)-binding Rossmann-fold domains"/>
    <property type="match status" value="1"/>
</dbReference>
<gene>
    <name evidence="3" type="ORF">K8V08_05395</name>
</gene>
<dbReference type="InterPro" id="IPR019665">
    <property type="entry name" value="OxRdtase/DH_put_Rossmann_dom"/>
</dbReference>
<reference evidence="3" key="2">
    <citation type="submission" date="2021-09" db="EMBL/GenBank/DDBJ databases">
        <authorList>
            <person name="Gilroy R."/>
        </authorList>
    </citation>
    <scope>NUCLEOTIDE SEQUENCE</scope>
    <source>
        <strain evidence="3">ChiGjej5B5-7349</strain>
    </source>
</reference>
<comment type="caution">
    <text evidence="3">The sequence shown here is derived from an EMBL/GenBank/DDBJ whole genome shotgun (WGS) entry which is preliminary data.</text>
</comment>
<dbReference type="Gene3D" id="3.40.50.720">
    <property type="entry name" value="NAD(P)-binding Rossmann-like Domain"/>
    <property type="match status" value="1"/>
</dbReference>
<organism evidence="3 4">
    <name type="scientific">Brevibacterium senegalense</name>
    <dbReference type="NCBI Taxonomy" id="1033736"/>
    <lineage>
        <taxon>Bacteria</taxon>
        <taxon>Bacillati</taxon>
        <taxon>Actinomycetota</taxon>
        <taxon>Actinomycetes</taxon>
        <taxon>Micrococcales</taxon>
        <taxon>Brevibacteriaceae</taxon>
        <taxon>Brevibacterium</taxon>
    </lineage>
</organism>
<dbReference type="InterPro" id="IPR008927">
    <property type="entry name" value="6-PGluconate_DH-like_C_sf"/>
</dbReference>
<dbReference type="Pfam" id="PF10727">
    <property type="entry name" value="Rossmann-like"/>
    <property type="match status" value="1"/>
</dbReference>
<dbReference type="SUPFAM" id="SSF48179">
    <property type="entry name" value="6-phosphogluconate dehydrogenase C-terminal domain-like"/>
    <property type="match status" value="1"/>
</dbReference>
<evidence type="ECO:0000259" key="1">
    <source>
        <dbReference type="Pfam" id="PF10727"/>
    </source>
</evidence>
<name>A0A921SNN2_9MICO</name>
<dbReference type="Gene3D" id="1.10.1040.20">
    <property type="entry name" value="ProC-like, C-terminal domain"/>
    <property type="match status" value="1"/>
</dbReference>
<feature type="domain" description="DUF2520" evidence="2">
    <location>
        <begin position="143"/>
        <end position="273"/>
    </location>
</feature>
<sequence>MNMDEQTRLGVGIIGLGRVGAVMGAALREAGHAIVGVTAGSDASRDRAEAMLPDVPILDIETILERAELVLFTVPDDSIEELVSGLASLGRFSPGQIVLHCAGRHGLGVLQPAADAGAIPIALHPSLSFTGTSMDLPRLRRTTIGVTAPKPVLPIGQALVVEIGAEPVILAEADRALYHAAITHASNHTIAIIAQSMEVLSSLGVEDPSRVLSALVDASVSNVLQSGPRALTGPVSRGDITTVTAHVQALAEHAVTQDSAEVADAYRAMARATTARALANGTIDEATATSLLDALKA</sequence>
<evidence type="ECO:0000313" key="4">
    <source>
        <dbReference type="Proteomes" id="UP000784435"/>
    </source>
</evidence>
<dbReference type="InterPro" id="IPR018931">
    <property type="entry name" value="DUF2520"/>
</dbReference>
<dbReference type="AlphaFoldDB" id="A0A921SNN2"/>
<evidence type="ECO:0000259" key="2">
    <source>
        <dbReference type="Pfam" id="PF10728"/>
    </source>
</evidence>
<dbReference type="PANTHER" id="PTHR40459">
    <property type="entry name" value="CONSERVED HYPOTHETICAL ALANINE AND LEUCINE RICH PROTEIN"/>
    <property type="match status" value="1"/>
</dbReference>
<dbReference type="InterPro" id="IPR037108">
    <property type="entry name" value="TM1727-like_C_sf"/>
</dbReference>
<dbReference type="Pfam" id="PF10728">
    <property type="entry name" value="DUF2520"/>
    <property type="match status" value="1"/>
</dbReference>
<dbReference type="PANTHER" id="PTHR40459:SF1">
    <property type="entry name" value="CONSERVED HYPOTHETICAL ALANINE AND LEUCINE RICH PROTEIN"/>
    <property type="match status" value="1"/>
</dbReference>
<accession>A0A921SNN2</accession>
<protein>
    <submittedName>
        <fullName evidence="3">DUF2520 domain-containing protein</fullName>
    </submittedName>
</protein>
<dbReference type="InterPro" id="IPR036291">
    <property type="entry name" value="NAD(P)-bd_dom_sf"/>
</dbReference>
<dbReference type="EMBL" id="DYUK01000111">
    <property type="protein sequence ID" value="HJG79829.1"/>
    <property type="molecule type" value="Genomic_DNA"/>
</dbReference>
<dbReference type="Proteomes" id="UP000784435">
    <property type="component" value="Unassembled WGS sequence"/>
</dbReference>
<proteinExistence type="predicted"/>